<dbReference type="AlphaFoldDB" id="A0A8X6KDP2"/>
<sequence length="301" mass="34461">MISITTSAALMCIMTGQKVPLTNLLRNLHLNYPPEKSKHLKVLLICLLCLPLIYAFTMVTLYAMFGPDYIFIFFCYGMEAEGKNKMYVIACYKYFMYFVLFPTLPNLLSITYSVSCRICYNHIRQLRIKAENCSPKLFTPGMQMGFLKDRKQITKLAEEIQAVFSQASFVICMANFMSCLSNLNQIIFYVALNIVPTIIEILFISSIALASILFLFFNAGQIPIEMKRFSQILRDLHENRILLGIVHKNSLVERLILDERTFILSGCDLIFFTRNGIFTVLGAILTYGLLIVSVDLQHQNQ</sequence>
<keyword evidence="1" id="KW-1133">Transmembrane helix</keyword>
<keyword evidence="1" id="KW-0472">Membrane</keyword>
<keyword evidence="3" id="KW-1185">Reference proteome</keyword>
<dbReference type="Proteomes" id="UP000887013">
    <property type="component" value="Unassembled WGS sequence"/>
</dbReference>
<feature type="transmembrane region" description="Helical" evidence="1">
    <location>
        <begin position="276"/>
        <end position="294"/>
    </location>
</feature>
<dbReference type="InterPro" id="IPR009318">
    <property type="entry name" value="Gustatory_rcpt"/>
</dbReference>
<dbReference type="OrthoDB" id="5800391at2759"/>
<evidence type="ECO:0000313" key="3">
    <source>
        <dbReference type="Proteomes" id="UP000887013"/>
    </source>
</evidence>
<evidence type="ECO:0008006" key="4">
    <source>
        <dbReference type="Google" id="ProtNLM"/>
    </source>
</evidence>
<gene>
    <name evidence="2" type="primary">AVEN_81802_1</name>
    <name evidence="2" type="ORF">NPIL_599791</name>
</gene>
<dbReference type="GO" id="GO:0016020">
    <property type="term" value="C:membrane"/>
    <property type="evidence" value="ECO:0007669"/>
    <property type="project" value="InterPro"/>
</dbReference>
<accession>A0A8X6KDP2</accession>
<dbReference type="Pfam" id="PF06151">
    <property type="entry name" value="Trehalose_recp"/>
    <property type="match status" value="1"/>
</dbReference>
<protein>
    <recommendedName>
        <fullName evidence="4">Gustatory receptor</fullName>
    </recommendedName>
</protein>
<name>A0A8X6KDP2_NEPPI</name>
<organism evidence="2 3">
    <name type="scientific">Nephila pilipes</name>
    <name type="common">Giant wood spider</name>
    <name type="synonym">Nephila maculata</name>
    <dbReference type="NCBI Taxonomy" id="299642"/>
    <lineage>
        <taxon>Eukaryota</taxon>
        <taxon>Metazoa</taxon>
        <taxon>Ecdysozoa</taxon>
        <taxon>Arthropoda</taxon>
        <taxon>Chelicerata</taxon>
        <taxon>Arachnida</taxon>
        <taxon>Araneae</taxon>
        <taxon>Araneomorphae</taxon>
        <taxon>Entelegynae</taxon>
        <taxon>Araneoidea</taxon>
        <taxon>Nephilidae</taxon>
        <taxon>Nephila</taxon>
    </lineage>
</organism>
<comment type="caution">
    <text evidence="2">The sequence shown here is derived from an EMBL/GenBank/DDBJ whole genome shotgun (WGS) entry which is preliminary data.</text>
</comment>
<keyword evidence="1" id="KW-0812">Transmembrane</keyword>
<evidence type="ECO:0000256" key="1">
    <source>
        <dbReference type="SAM" id="Phobius"/>
    </source>
</evidence>
<dbReference type="GO" id="GO:0008527">
    <property type="term" value="F:taste receptor activity"/>
    <property type="evidence" value="ECO:0007669"/>
    <property type="project" value="InterPro"/>
</dbReference>
<reference evidence="2" key="1">
    <citation type="submission" date="2020-08" db="EMBL/GenBank/DDBJ databases">
        <title>Multicomponent nature underlies the extraordinary mechanical properties of spider dragline silk.</title>
        <authorList>
            <person name="Kono N."/>
            <person name="Nakamura H."/>
            <person name="Mori M."/>
            <person name="Yoshida Y."/>
            <person name="Ohtoshi R."/>
            <person name="Malay A.D."/>
            <person name="Moran D.A.P."/>
            <person name="Tomita M."/>
            <person name="Numata K."/>
            <person name="Arakawa K."/>
        </authorList>
    </citation>
    <scope>NUCLEOTIDE SEQUENCE</scope>
</reference>
<dbReference type="EMBL" id="BMAW01089871">
    <property type="protein sequence ID" value="GFS41884.1"/>
    <property type="molecule type" value="Genomic_DNA"/>
</dbReference>
<feature type="transmembrane region" description="Helical" evidence="1">
    <location>
        <begin position="186"/>
        <end position="217"/>
    </location>
</feature>
<evidence type="ECO:0000313" key="2">
    <source>
        <dbReference type="EMBL" id="GFS41884.1"/>
    </source>
</evidence>
<feature type="transmembrane region" description="Helical" evidence="1">
    <location>
        <begin position="42"/>
        <end position="65"/>
    </location>
</feature>
<proteinExistence type="predicted"/>